<protein>
    <submittedName>
        <fullName evidence="2">Type II secretion system F family protein</fullName>
    </submittedName>
</protein>
<gene>
    <name evidence="2" type="ORF">HXM93_04845</name>
</gene>
<feature type="transmembrane region" description="Helical" evidence="1">
    <location>
        <begin position="230"/>
        <end position="254"/>
    </location>
</feature>
<keyword evidence="1" id="KW-0472">Membrane</keyword>
<dbReference type="AlphaFoldDB" id="A0A930GXV7"/>
<dbReference type="EMBL" id="JABZRD010000267">
    <property type="protein sequence ID" value="MBF1283845.1"/>
    <property type="molecule type" value="Genomic_DNA"/>
</dbReference>
<dbReference type="PANTHER" id="PTHR35007:SF1">
    <property type="entry name" value="PILUS ASSEMBLY PROTEIN"/>
    <property type="match status" value="1"/>
</dbReference>
<keyword evidence="1" id="KW-1133">Transmembrane helix</keyword>
<proteinExistence type="predicted"/>
<name>A0A930GXV7_9FIRM</name>
<sequence>MGKFWKSCRICLTKKSSSIDYREYEISLGEYLWHLGKSLLLLLVISYTFYRSFLLFLFLIPFSLLIPFFLRSGLRKKRQNQLLLQFKEMISILSSFLSAGYSIENAFIATIPDLSALIGENSYMVEELKLIKHALSMNRPLEEPLSQFAFRSGLDDIHNFSEIFLVAKRSGGELCEIIQHSSSIIHDKLTIREEILTLSAAKRFEQKIMNGIPFFIIFYLNTSSPDFFSILYSSIMGRIIMTVALLIYLFAIYLSQKIISIPI</sequence>
<dbReference type="Proteomes" id="UP000709351">
    <property type="component" value="Unassembled WGS sequence"/>
</dbReference>
<dbReference type="PANTHER" id="PTHR35007">
    <property type="entry name" value="INTEGRAL MEMBRANE PROTEIN-RELATED"/>
    <property type="match status" value="1"/>
</dbReference>
<feature type="transmembrane region" description="Helical" evidence="1">
    <location>
        <begin position="53"/>
        <end position="70"/>
    </location>
</feature>
<evidence type="ECO:0000313" key="2">
    <source>
        <dbReference type="EMBL" id="MBF1283845.1"/>
    </source>
</evidence>
<dbReference type="GO" id="GO:0005886">
    <property type="term" value="C:plasma membrane"/>
    <property type="evidence" value="ECO:0007669"/>
    <property type="project" value="UniProtKB-SubCell"/>
</dbReference>
<evidence type="ECO:0000256" key="1">
    <source>
        <dbReference type="SAM" id="Phobius"/>
    </source>
</evidence>
<accession>A0A930GXV7</accession>
<reference evidence="2" key="1">
    <citation type="submission" date="2020-04" db="EMBL/GenBank/DDBJ databases">
        <title>Deep metagenomics examines the oral microbiome during advanced dental caries in children, revealing novel taxa and co-occurrences with host molecules.</title>
        <authorList>
            <person name="Baker J.L."/>
            <person name="Morton J.T."/>
            <person name="Dinis M."/>
            <person name="Alvarez R."/>
            <person name="Tran N.C."/>
            <person name="Knight R."/>
            <person name="Edlund A."/>
        </authorList>
    </citation>
    <scope>NUCLEOTIDE SEQUENCE</scope>
    <source>
        <strain evidence="2">JCVI_24_bin.2</strain>
    </source>
</reference>
<comment type="caution">
    <text evidence="2">The sequence shown here is derived from an EMBL/GenBank/DDBJ whole genome shotgun (WGS) entry which is preliminary data.</text>
</comment>
<feature type="transmembrane region" description="Helical" evidence="1">
    <location>
        <begin position="208"/>
        <end position="224"/>
    </location>
</feature>
<keyword evidence="1" id="KW-0812">Transmembrane</keyword>
<organism evidence="2 3">
    <name type="scientific">Oribacterium parvum</name>
    <dbReference type="NCBI Taxonomy" id="1501329"/>
    <lineage>
        <taxon>Bacteria</taxon>
        <taxon>Bacillati</taxon>
        <taxon>Bacillota</taxon>
        <taxon>Clostridia</taxon>
        <taxon>Lachnospirales</taxon>
        <taxon>Lachnospiraceae</taxon>
        <taxon>Oribacterium</taxon>
    </lineage>
</organism>
<evidence type="ECO:0000313" key="3">
    <source>
        <dbReference type="Proteomes" id="UP000709351"/>
    </source>
</evidence>